<evidence type="ECO:0000313" key="6">
    <source>
        <dbReference type="EMBL" id="SHF24676.1"/>
    </source>
</evidence>
<dbReference type="GO" id="GO:0005840">
    <property type="term" value="C:ribosome"/>
    <property type="evidence" value="ECO:0007669"/>
    <property type="project" value="UniProtKB-KW"/>
</dbReference>
<accession>A0A1M5A414</accession>
<dbReference type="STRING" id="1121391.SAMN02745206_01617"/>
<dbReference type="SUPFAM" id="SSF55729">
    <property type="entry name" value="Acyl-CoA N-acyltransferases (Nat)"/>
    <property type="match status" value="1"/>
</dbReference>
<dbReference type="RefSeq" id="WP_178371941.1">
    <property type="nucleotide sequence ID" value="NZ_FQVB01000013.1"/>
</dbReference>
<dbReference type="InterPro" id="IPR016181">
    <property type="entry name" value="Acyl_CoA_acyltransferase"/>
</dbReference>
<keyword evidence="7" id="KW-1185">Reference proteome</keyword>
<dbReference type="PANTHER" id="PTHR43420:SF44">
    <property type="entry name" value="ACETYLTRANSFERASE YPEA"/>
    <property type="match status" value="1"/>
</dbReference>
<dbReference type="GO" id="GO:0008080">
    <property type="term" value="F:N-acetyltransferase activity"/>
    <property type="evidence" value="ECO:0007669"/>
    <property type="project" value="InterPro"/>
</dbReference>
<dbReference type="EMBL" id="FQVB01000013">
    <property type="protein sequence ID" value="SHF24676.1"/>
    <property type="molecule type" value="Genomic_DNA"/>
</dbReference>
<dbReference type="InterPro" id="IPR050680">
    <property type="entry name" value="YpeA/RimI_acetyltransf"/>
</dbReference>
<evidence type="ECO:0000256" key="2">
    <source>
        <dbReference type="ARBA" id="ARBA00022490"/>
    </source>
</evidence>
<dbReference type="Proteomes" id="UP000184076">
    <property type="component" value="Unassembled WGS sequence"/>
</dbReference>
<reference evidence="7" key="1">
    <citation type="submission" date="2016-11" db="EMBL/GenBank/DDBJ databases">
        <authorList>
            <person name="Varghese N."/>
            <person name="Submissions S."/>
        </authorList>
    </citation>
    <scope>NUCLEOTIDE SEQUENCE [LARGE SCALE GENOMIC DNA]</scope>
    <source>
        <strain evidence="7">DSM 9756</strain>
    </source>
</reference>
<dbReference type="NCBIfam" id="TIGR01575">
    <property type="entry name" value="rimI"/>
    <property type="match status" value="1"/>
</dbReference>
<dbReference type="InterPro" id="IPR000182">
    <property type="entry name" value="GNAT_dom"/>
</dbReference>
<evidence type="ECO:0000256" key="1">
    <source>
        <dbReference type="ARBA" id="ARBA00005395"/>
    </source>
</evidence>
<proteinExistence type="inferred from homology"/>
<evidence type="ECO:0000259" key="5">
    <source>
        <dbReference type="PROSITE" id="PS51186"/>
    </source>
</evidence>
<evidence type="ECO:0000256" key="3">
    <source>
        <dbReference type="ARBA" id="ARBA00022679"/>
    </source>
</evidence>
<keyword evidence="3 6" id="KW-0808">Transferase</keyword>
<keyword evidence="4" id="KW-0012">Acyltransferase</keyword>
<gene>
    <name evidence="6" type="ORF">SAMN02745206_01617</name>
</gene>
<dbReference type="Gene3D" id="3.40.630.30">
    <property type="match status" value="1"/>
</dbReference>
<keyword evidence="6" id="KW-0687">Ribonucleoprotein</keyword>
<evidence type="ECO:0000313" key="7">
    <source>
        <dbReference type="Proteomes" id="UP000184076"/>
    </source>
</evidence>
<dbReference type="Pfam" id="PF00583">
    <property type="entry name" value="Acetyltransf_1"/>
    <property type="match status" value="1"/>
</dbReference>
<feature type="domain" description="N-acetyltransferase" evidence="5">
    <location>
        <begin position="1"/>
        <end position="143"/>
    </location>
</feature>
<keyword evidence="2" id="KW-0963">Cytoplasm</keyword>
<dbReference type="PANTHER" id="PTHR43420">
    <property type="entry name" value="ACETYLTRANSFERASE"/>
    <property type="match status" value="1"/>
</dbReference>
<organism evidence="6 7">
    <name type="scientific">Desulfacinum infernum DSM 9756</name>
    <dbReference type="NCBI Taxonomy" id="1121391"/>
    <lineage>
        <taxon>Bacteria</taxon>
        <taxon>Pseudomonadati</taxon>
        <taxon>Thermodesulfobacteriota</taxon>
        <taxon>Syntrophobacteria</taxon>
        <taxon>Syntrophobacterales</taxon>
        <taxon>Syntrophobacteraceae</taxon>
        <taxon>Desulfacinum</taxon>
    </lineage>
</organism>
<keyword evidence="6" id="KW-0689">Ribosomal protein</keyword>
<dbReference type="InterPro" id="IPR006464">
    <property type="entry name" value="AcTrfase_RimI/Ard1"/>
</dbReference>
<sequence>MRREDLPGIMEIERASHVDPWRESFFLEELDRPQSRTLVARNGSGMPRVLGYICCWLVADEVQIFNVAVHPAYRRRGLGRRLLLEALGAACRERARTALLEVRRSNRAAQNLYTSLGFRPTGLRPDYYEGVREPAVLMELEMDRPWRSRWLAVEEER</sequence>
<protein>
    <submittedName>
        <fullName evidence="6">[SSU ribosomal protein S18P]-alanine acetyltransferase</fullName>
    </submittedName>
</protein>
<comment type="similarity">
    <text evidence="1">Belongs to the acetyltransferase family. RimI subfamily.</text>
</comment>
<dbReference type="PROSITE" id="PS51186">
    <property type="entry name" value="GNAT"/>
    <property type="match status" value="1"/>
</dbReference>
<dbReference type="AlphaFoldDB" id="A0A1M5A414"/>
<evidence type="ECO:0000256" key="4">
    <source>
        <dbReference type="ARBA" id="ARBA00023315"/>
    </source>
</evidence>
<name>A0A1M5A414_9BACT</name>